<gene>
    <name evidence="4" type="ORF">EDC38_0054</name>
</gene>
<proteinExistence type="inferred from homology"/>
<organism evidence="4 5">
    <name type="scientific">Marinimicrobium koreense</name>
    <dbReference type="NCBI Taxonomy" id="306545"/>
    <lineage>
        <taxon>Bacteria</taxon>
        <taxon>Pseudomonadati</taxon>
        <taxon>Pseudomonadota</taxon>
        <taxon>Gammaproteobacteria</taxon>
        <taxon>Cellvibrionales</taxon>
        <taxon>Cellvibrionaceae</taxon>
        <taxon>Marinimicrobium</taxon>
    </lineage>
</organism>
<dbReference type="Proteomes" id="UP000273643">
    <property type="component" value="Unassembled WGS sequence"/>
</dbReference>
<dbReference type="InterPro" id="IPR027417">
    <property type="entry name" value="P-loop_NTPase"/>
</dbReference>
<dbReference type="AlphaFoldDB" id="A0A3N1NL30"/>
<keyword evidence="5" id="KW-1185">Reference proteome</keyword>
<protein>
    <submittedName>
        <fullName evidence="4">Regulatory inactivation of DnaA Hda protein</fullName>
    </submittedName>
</protein>
<comment type="caution">
    <text evidence="4">The sequence shown here is derived from an EMBL/GenBank/DDBJ whole genome shotgun (WGS) entry which is preliminary data.</text>
</comment>
<dbReference type="InterPro" id="IPR055199">
    <property type="entry name" value="Hda_lid"/>
</dbReference>
<dbReference type="Pfam" id="PF00308">
    <property type="entry name" value="Bac_DnaA"/>
    <property type="match status" value="1"/>
</dbReference>
<dbReference type="GO" id="GO:0006270">
    <property type="term" value="P:DNA replication initiation"/>
    <property type="evidence" value="ECO:0007669"/>
    <property type="project" value="TreeGrafter"/>
</dbReference>
<dbReference type="Pfam" id="PF22688">
    <property type="entry name" value="Hda_lid"/>
    <property type="match status" value="1"/>
</dbReference>
<feature type="domain" description="Chromosomal replication initiator protein DnaA ATPAse" evidence="2">
    <location>
        <begin position="13"/>
        <end position="163"/>
    </location>
</feature>
<dbReference type="SUPFAM" id="SSF52540">
    <property type="entry name" value="P-loop containing nucleoside triphosphate hydrolases"/>
    <property type="match status" value="1"/>
</dbReference>
<keyword evidence="1" id="KW-0235">DNA replication</keyword>
<dbReference type="PRINTS" id="PR00051">
    <property type="entry name" value="DNAA"/>
</dbReference>
<accession>A0A3N1NL30</accession>
<reference evidence="4 5" key="1">
    <citation type="submission" date="2018-11" db="EMBL/GenBank/DDBJ databases">
        <title>Genomic Encyclopedia of Type Strains, Phase IV (KMG-IV): sequencing the most valuable type-strain genomes for metagenomic binning, comparative biology and taxonomic classification.</title>
        <authorList>
            <person name="Goeker M."/>
        </authorList>
    </citation>
    <scope>NUCLEOTIDE SEQUENCE [LARGE SCALE GENOMIC DNA]</scope>
    <source>
        <strain evidence="4 5">DSM 16974</strain>
    </source>
</reference>
<dbReference type="InterPro" id="IPR020591">
    <property type="entry name" value="Chromosome_initiator_DnaA-like"/>
</dbReference>
<evidence type="ECO:0000256" key="1">
    <source>
        <dbReference type="RuleBase" id="RU004227"/>
    </source>
</evidence>
<dbReference type="GO" id="GO:0032297">
    <property type="term" value="P:negative regulation of DNA-templated DNA replication initiation"/>
    <property type="evidence" value="ECO:0007669"/>
    <property type="project" value="InterPro"/>
</dbReference>
<evidence type="ECO:0000259" key="2">
    <source>
        <dbReference type="Pfam" id="PF00308"/>
    </source>
</evidence>
<dbReference type="InterPro" id="IPR013317">
    <property type="entry name" value="DnaA_dom"/>
</dbReference>
<dbReference type="InterPro" id="IPR017788">
    <property type="entry name" value="Hda"/>
</dbReference>
<name>A0A3N1NL30_9GAMM</name>
<comment type="similarity">
    <text evidence="1">Belongs to the DnaA family.</text>
</comment>
<dbReference type="Gene3D" id="3.40.50.300">
    <property type="entry name" value="P-loop containing nucleotide triphosphate hydrolases"/>
    <property type="match status" value="1"/>
</dbReference>
<evidence type="ECO:0000313" key="4">
    <source>
        <dbReference type="EMBL" id="ROQ19472.1"/>
    </source>
</evidence>
<evidence type="ECO:0000313" key="5">
    <source>
        <dbReference type="Proteomes" id="UP000273643"/>
    </source>
</evidence>
<dbReference type="OrthoDB" id="9784878at2"/>
<sequence>MPTPQQLSLSVSLNDDATFDNFYAPEGATNARTLALLKAQAGGQGEPFIYLWGQPGVGLTHLLQAAGHEAQDAGLSIQYLPLRELVGFAPHELLEGLEYLDLVCLDGLEVIAGKPDWEEALFHLFNRLRDAQKHLLVAAVQGPQELPVALPDLRSRLQWGVTCQVQALSDEDKQNALRHRARARGLELSEDVAHYILQRVPRDMNELFCYLQRLDHASLAEQRKLTIPFVKKVLNL</sequence>
<dbReference type="NCBIfam" id="TIGR03420">
    <property type="entry name" value="DnaA_homol_Hda"/>
    <property type="match status" value="1"/>
</dbReference>
<dbReference type="PANTHER" id="PTHR30050:SF5">
    <property type="entry name" value="DNAA REGULATORY INACTIVATOR HDA"/>
    <property type="match status" value="1"/>
</dbReference>
<dbReference type="RefSeq" id="WP_024459508.1">
    <property type="nucleotide sequence ID" value="NZ_JBHYFO010000037.1"/>
</dbReference>
<feature type="domain" description="Hda lid" evidence="3">
    <location>
        <begin position="170"/>
        <end position="234"/>
    </location>
</feature>
<dbReference type="Gene3D" id="1.10.8.60">
    <property type="match status" value="1"/>
</dbReference>
<dbReference type="PANTHER" id="PTHR30050">
    <property type="entry name" value="CHROMOSOMAL REPLICATION INITIATOR PROTEIN DNAA"/>
    <property type="match status" value="1"/>
</dbReference>
<dbReference type="EMBL" id="RJUK01000001">
    <property type="protein sequence ID" value="ROQ19472.1"/>
    <property type="molecule type" value="Genomic_DNA"/>
</dbReference>
<evidence type="ECO:0000259" key="3">
    <source>
        <dbReference type="Pfam" id="PF22688"/>
    </source>
</evidence>